<name>A0A927RBG8_9ACTN</name>
<sequence length="133" mass="14398">MRTRKFAAVAAATAVAAGIAVTGTALPASAASENGVCEYREACLHYAGNLTGSFRDYYSNVPDFAGDTFLSAGSGHGQRVKNNSASVRNLDPYLFARVYYNENYSGPYDQVNKNSWRNLVNAWNDNASLQWVG</sequence>
<evidence type="ECO:0000313" key="2">
    <source>
        <dbReference type="EMBL" id="MBE1610127.1"/>
    </source>
</evidence>
<evidence type="ECO:0000313" key="3">
    <source>
        <dbReference type="Proteomes" id="UP000638648"/>
    </source>
</evidence>
<evidence type="ECO:0008006" key="4">
    <source>
        <dbReference type="Google" id="ProtNLM"/>
    </source>
</evidence>
<accession>A0A927RBG8</accession>
<dbReference type="EMBL" id="JADBEM010000001">
    <property type="protein sequence ID" value="MBE1610127.1"/>
    <property type="molecule type" value="Genomic_DNA"/>
</dbReference>
<comment type="caution">
    <text evidence="2">The sequence shown here is derived from an EMBL/GenBank/DDBJ whole genome shotgun (WGS) entry which is preliminary data.</text>
</comment>
<dbReference type="AlphaFoldDB" id="A0A927RBG8"/>
<protein>
    <recommendedName>
        <fullName evidence="4">Peptidase inhibitor family I36</fullName>
    </recommendedName>
</protein>
<dbReference type="RefSeq" id="WP_192753546.1">
    <property type="nucleotide sequence ID" value="NZ_BAABJL010000131.1"/>
</dbReference>
<reference evidence="2" key="1">
    <citation type="submission" date="2020-10" db="EMBL/GenBank/DDBJ databases">
        <title>Sequencing the genomes of 1000 actinobacteria strains.</title>
        <authorList>
            <person name="Klenk H.-P."/>
        </authorList>
    </citation>
    <scope>NUCLEOTIDE SEQUENCE</scope>
    <source>
        <strain evidence="2">DSM 45354</strain>
    </source>
</reference>
<organism evidence="2 3">
    <name type="scientific">Actinopolymorpha pittospori</name>
    <dbReference type="NCBI Taxonomy" id="648752"/>
    <lineage>
        <taxon>Bacteria</taxon>
        <taxon>Bacillati</taxon>
        <taxon>Actinomycetota</taxon>
        <taxon>Actinomycetes</taxon>
        <taxon>Propionibacteriales</taxon>
        <taxon>Actinopolymorphaceae</taxon>
        <taxon>Actinopolymorpha</taxon>
    </lineage>
</organism>
<proteinExistence type="predicted"/>
<feature type="signal peptide" evidence="1">
    <location>
        <begin position="1"/>
        <end position="30"/>
    </location>
</feature>
<dbReference type="Pfam" id="PF03995">
    <property type="entry name" value="Inhibitor_I36"/>
    <property type="match status" value="1"/>
</dbReference>
<keyword evidence="1" id="KW-0732">Signal</keyword>
<feature type="chain" id="PRO_5037035197" description="Peptidase inhibitor family I36" evidence="1">
    <location>
        <begin position="31"/>
        <end position="133"/>
    </location>
</feature>
<evidence type="ECO:0000256" key="1">
    <source>
        <dbReference type="SAM" id="SignalP"/>
    </source>
</evidence>
<keyword evidence="3" id="KW-1185">Reference proteome</keyword>
<dbReference type="Proteomes" id="UP000638648">
    <property type="component" value="Unassembled WGS sequence"/>
</dbReference>
<gene>
    <name evidence="2" type="ORF">HEB94_006975</name>
</gene>